<dbReference type="AlphaFoldDB" id="A0A345ZAY7"/>
<evidence type="ECO:0000313" key="7">
    <source>
        <dbReference type="EMBL" id="AXK60454.1"/>
    </source>
</evidence>
<reference evidence="7 8" key="1">
    <citation type="submission" date="2017-12" db="EMBL/GenBank/DDBJ databases">
        <title>Chromulinavorax destructans is a abundant pathogen of dominant heterotrophic picoflagllates.</title>
        <authorList>
            <person name="Deeg C.M."/>
            <person name="Zimmer M."/>
            <person name="Suttle C.A."/>
        </authorList>
    </citation>
    <scope>NUCLEOTIDE SEQUENCE [LARGE SCALE GENOMIC DNA]</scope>
    <source>
        <strain evidence="7 8">SeV1</strain>
    </source>
</reference>
<evidence type="ECO:0000256" key="3">
    <source>
        <dbReference type="ARBA" id="ARBA00023274"/>
    </source>
</evidence>
<dbReference type="Proteomes" id="UP000254834">
    <property type="component" value="Chromosome"/>
</dbReference>
<evidence type="ECO:0000313" key="8">
    <source>
        <dbReference type="Proteomes" id="UP000254834"/>
    </source>
</evidence>
<dbReference type="GO" id="GO:0005840">
    <property type="term" value="C:ribosome"/>
    <property type="evidence" value="ECO:0007669"/>
    <property type="project" value="UniProtKB-KW"/>
</dbReference>
<evidence type="ECO:0000256" key="2">
    <source>
        <dbReference type="ARBA" id="ARBA00022980"/>
    </source>
</evidence>
<dbReference type="FunFam" id="3.30.1490.10:FF:000001">
    <property type="entry name" value="30S ribosomal protein S8"/>
    <property type="match status" value="1"/>
</dbReference>
<gene>
    <name evidence="5" type="primary">rpsH</name>
    <name evidence="7" type="ORF">C0J27_01675</name>
</gene>
<name>A0A345ZAY7_9BACT</name>
<keyword evidence="5" id="KW-0699">rRNA-binding</keyword>
<accession>A0A345ZAY7</accession>
<keyword evidence="5" id="KW-0694">RNA-binding</keyword>
<evidence type="ECO:0000256" key="1">
    <source>
        <dbReference type="ARBA" id="ARBA00006471"/>
    </source>
</evidence>
<keyword evidence="3 5" id="KW-0687">Ribonucleoprotein</keyword>
<dbReference type="NCBIfam" id="NF001109">
    <property type="entry name" value="PRK00136.1"/>
    <property type="match status" value="1"/>
</dbReference>
<dbReference type="Gene3D" id="3.30.1490.10">
    <property type="match status" value="1"/>
</dbReference>
<dbReference type="Gene3D" id="3.30.1370.30">
    <property type="match status" value="1"/>
</dbReference>
<dbReference type="OrthoDB" id="9802617at2"/>
<evidence type="ECO:0000256" key="4">
    <source>
        <dbReference type="ARBA" id="ARBA00035258"/>
    </source>
</evidence>
<dbReference type="GO" id="GO:0003735">
    <property type="term" value="F:structural constituent of ribosome"/>
    <property type="evidence" value="ECO:0007669"/>
    <property type="project" value="InterPro"/>
</dbReference>
<protein>
    <recommendedName>
        <fullName evidence="4 5">Small ribosomal subunit protein uS8</fullName>
    </recommendedName>
</protein>
<dbReference type="EMBL" id="CP025544">
    <property type="protein sequence ID" value="AXK60454.1"/>
    <property type="molecule type" value="Genomic_DNA"/>
</dbReference>
<proteinExistence type="inferred from homology"/>
<keyword evidence="2 5" id="KW-0689">Ribosomal protein</keyword>
<dbReference type="GO" id="GO:0019843">
    <property type="term" value="F:rRNA binding"/>
    <property type="evidence" value="ECO:0007669"/>
    <property type="project" value="UniProtKB-UniRule"/>
</dbReference>
<dbReference type="GO" id="GO:0006412">
    <property type="term" value="P:translation"/>
    <property type="evidence" value="ECO:0007669"/>
    <property type="project" value="UniProtKB-UniRule"/>
</dbReference>
<evidence type="ECO:0000256" key="6">
    <source>
        <dbReference type="RuleBase" id="RU003660"/>
    </source>
</evidence>
<dbReference type="Pfam" id="PF00410">
    <property type="entry name" value="Ribosomal_S8"/>
    <property type="match status" value="1"/>
</dbReference>
<comment type="subunit">
    <text evidence="5">Part of the 30S ribosomal subunit. Contacts proteins S5 and S12.</text>
</comment>
<dbReference type="InterPro" id="IPR047863">
    <property type="entry name" value="Ribosomal_uS8_CS"/>
</dbReference>
<dbReference type="PROSITE" id="PS00053">
    <property type="entry name" value="RIBOSOMAL_S8"/>
    <property type="match status" value="1"/>
</dbReference>
<dbReference type="SUPFAM" id="SSF56047">
    <property type="entry name" value="Ribosomal protein S8"/>
    <property type="match status" value="1"/>
</dbReference>
<sequence>MSIDIIGNFLTVIRNAIARSKPSVTTSYSRLRYDLALVLQEEGFIGAIEVLNDHDVVKKQIKIVLKYVDNESVIHEITRISKPSRRVYAGIGNIKPVIGGLGVSVLSTNKGLITDKTAKKVRAGGEIICTVW</sequence>
<dbReference type="InterPro" id="IPR035987">
    <property type="entry name" value="Ribosomal_uS8_sf"/>
</dbReference>
<dbReference type="PANTHER" id="PTHR11758">
    <property type="entry name" value="40S RIBOSOMAL PROTEIN S15A"/>
    <property type="match status" value="1"/>
</dbReference>
<comment type="similarity">
    <text evidence="1 5 6">Belongs to the universal ribosomal protein uS8 family.</text>
</comment>
<dbReference type="HAMAP" id="MF_01302_B">
    <property type="entry name" value="Ribosomal_uS8_B"/>
    <property type="match status" value="1"/>
</dbReference>
<evidence type="ECO:0000256" key="5">
    <source>
        <dbReference type="HAMAP-Rule" id="MF_01302"/>
    </source>
</evidence>
<dbReference type="GO" id="GO:0005737">
    <property type="term" value="C:cytoplasm"/>
    <property type="evidence" value="ECO:0007669"/>
    <property type="project" value="UniProtKB-ARBA"/>
</dbReference>
<comment type="function">
    <text evidence="5">One of the primary rRNA binding proteins, it binds directly to 16S rRNA central domain where it helps coordinate assembly of the platform of the 30S subunit.</text>
</comment>
<dbReference type="GO" id="GO:1990904">
    <property type="term" value="C:ribonucleoprotein complex"/>
    <property type="evidence" value="ECO:0007669"/>
    <property type="project" value="UniProtKB-KW"/>
</dbReference>
<dbReference type="KEGG" id="cdes:C0J27_01675"/>
<organism evidence="7 8">
    <name type="scientific">Candidatus Chromulinivorax destructor</name>
    <dbReference type="NCBI Taxonomy" id="2066483"/>
    <lineage>
        <taxon>Bacteria</taxon>
        <taxon>Candidatus Babelota</taxon>
        <taxon>Candidatus Babeliae</taxon>
        <taxon>Candidatus Babeliales</taxon>
        <taxon>Candidatus Chromulinivoraceae</taxon>
        <taxon>Candidatus Chromulinivorax</taxon>
    </lineage>
</organism>
<dbReference type="InterPro" id="IPR000630">
    <property type="entry name" value="Ribosomal_uS8"/>
</dbReference>
<dbReference type="RefSeq" id="WP_115585469.1">
    <property type="nucleotide sequence ID" value="NZ_CP025544.1"/>
</dbReference>
<keyword evidence="8" id="KW-1185">Reference proteome</keyword>